<name>A0ACD4DKY2_9NOCA</name>
<gene>
    <name evidence="1" type="ORF">OED52_08930</name>
</gene>
<evidence type="ECO:0000313" key="2">
    <source>
        <dbReference type="Proteomes" id="UP001156484"/>
    </source>
</evidence>
<proteinExistence type="predicted"/>
<sequence>MSTAIRLGTAVRARRTARLRAAVREVDARPPVRAPHPAHRPPAGRSALLEPSWIPPQEEDTRITVPSSPPLHRRTEVVPRRRQAEDVTGRQLVITLLLAALATVGLLTLAHVRTGQVIEANSQAAVVIVHDGEGLPESLPGAPDPSRR</sequence>
<dbReference type="Proteomes" id="UP001156484">
    <property type="component" value="Chromosome"/>
</dbReference>
<reference evidence="1" key="1">
    <citation type="submission" date="2022-10" db="EMBL/GenBank/DDBJ databases">
        <title>Rhodococcus ferula Z13 complete genome.</title>
        <authorList>
            <person name="Long X."/>
            <person name="Zang M."/>
        </authorList>
    </citation>
    <scope>NUCLEOTIDE SEQUENCE</scope>
    <source>
        <strain evidence="1">Z13</strain>
    </source>
</reference>
<evidence type="ECO:0000313" key="1">
    <source>
        <dbReference type="EMBL" id="UYP20620.1"/>
    </source>
</evidence>
<dbReference type="EMBL" id="CP107551">
    <property type="protein sequence ID" value="UYP20620.1"/>
    <property type="molecule type" value="Genomic_DNA"/>
</dbReference>
<organism evidence="1 2">
    <name type="scientific">Rhodococcus sacchari</name>
    <dbReference type="NCBI Taxonomy" id="2962047"/>
    <lineage>
        <taxon>Bacteria</taxon>
        <taxon>Bacillati</taxon>
        <taxon>Actinomycetota</taxon>
        <taxon>Actinomycetes</taxon>
        <taxon>Mycobacteriales</taxon>
        <taxon>Nocardiaceae</taxon>
        <taxon>Rhodococcus</taxon>
    </lineage>
</organism>
<keyword evidence="2" id="KW-1185">Reference proteome</keyword>
<protein>
    <submittedName>
        <fullName evidence="1">Uncharacterized protein</fullName>
    </submittedName>
</protein>
<accession>A0ACD4DKY2</accession>